<gene>
    <name evidence="1" type="ORF">J2Z43_002755</name>
</gene>
<name>A0ABS4EED5_9FIRM</name>
<reference evidence="1 2" key="1">
    <citation type="submission" date="2021-03" db="EMBL/GenBank/DDBJ databases">
        <title>Genomic Encyclopedia of Type Strains, Phase IV (KMG-IV): sequencing the most valuable type-strain genomes for metagenomic binning, comparative biology and taxonomic classification.</title>
        <authorList>
            <person name="Goeker M."/>
        </authorList>
    </citation>
    <scope>NUCLEOTIDE SEQUENCE [LARGE SCALE GENOMIC DNA]</scope>
    <source>
        <strain evidence="1 2">DSM 1289</strain>
    </source>
</reference>
<dbReference type="EMBL" id="JAGGJX010000008">
    <property type="protein sequence ID" value="MBP1856303.1"/>
    <property type="molecule type" value="Genomic_DNA"/>
</dbReference>
<accession>A0ABS4EED5</accession>
<organism evidence="1 2">
    <name type="scientific">Metaclostridioides mangenotii</name>
    <dbReference type="NCBI Taxonomy" id="1540"/>
    <lineage>
        <taxon>Bacteria</taxon>
        <taxon>Bacillati</taxon>
        <taxon>Bacillota</taxon>
        <taxon>Clostridia</taxon>
        <taxon>Peptostreptococcales</taxon>
        <taxon>Peptostreptococcaceae</taxon>
        <taxon>Metaclostridioides</taxon>
    </lineage>
</organism>
<evidence type="ECO:0000313" key="1">
    <source>
        <dbReference type="EMBL" id="MBP1856303.1"/>
    </source>
</evidence>
<keyword evidence="2" id="KW-1185">Reference proteome</keyword>
<proteinExistence type="predicted"/>
<sequence>MKKSKLQIVNFQEYKDRKKQLEVDREELLKLITKAVITK</sequence>
<evidence type="ECO:0000313" key="2">
    <source>
        <dbReference type="Proteomes" id="UP000767291"/>
    </source>
</evidence>
<protein>
    <submittedName>
        <fullName evidence="1">Uncharacterized protein</fullName>
    </submittedName>
</protein>
<comment type="caution">
    <text evidence="1">The sequence shown here is derived from an EMBL/GenBank/DDBJ whole genome shotgun (WGS) entry which is preliminary data.</text>
</comment>
<dbReference type="Proteomes" id="UP000767291">
    <property type="component" value="Unassembled WGS sequence"/>
</dbReference>